<proteinExistence type="predicted"/>
<sequence>MQHQPNLQGVPETLLIPLWARAVEAKRGKPILKDAKAIEIMERIEYDFTKFDKAWKSQTGVVIRTEILNKAAATFIARHPDAVVVNIGCGLDTRFAQVDNGKIRWYDLDLPESIRIRRQFFCETERYKMIAKSVFDYSWIQEIAAEAQPVLIIAEGTLMYFTEQEIKSLINKLTDVFPKAEMLLEIITPGIVKMSKQHDTVGKMDNVRFQWGVTSGKELEQYNNRIKVINEWNLFDYHQDRWGWMAWMAKIPAVKRRFSDSVVHLVFG</sequence>
<dbReference type="EMBL" id="AFGF01000054">
    <property type="protein sequence ID" value="EGO64515.1"/>
    <property type="molecule type" value="Genomic_DNA"/>
</dbReference>
<dbReference type="PANTHER" id="PTHR43619:SF2">
    <property type="entry name" value="S-ADENOSYL-L-METHIONINE-DEPENDENT METHYLTRANSFERASES SUPERFAMILY PROTEIN"/>
    <property type="match status" value="1"/>
</dbReference>
<organism evidence="3 4">
    <name type="scientific">Acetonema longum DSM 6540</name>
    <dbReference type="NCBI Taxonomy" id="1009370"/>
    <lineage>
        <taxon>Bacteria</taxon>
        <taxon>Bacillati</taxon>
        <taxon>Bacillota</taxon>
        <taxon>Negativicutes</taxon>
        <taxon>Acetonemataceae</taxon>
        <taxon>Acetonema</taxon>
    </lineage>
</organism>
<evidence type="ECO:0000256" key="1">
    <source>
        <dbReference type="ARBA" id="ARBA00022603"/>
    </source>
</evidence>
<dbReference type="PIRSF" id="PIRSF028177">
    <property type="entry name" value="Polyketide_synth_Omtfrase_TcmP"/>
    <property type="match status" value="1"/>
</dbReference>
<dbReference type="GO" id="GO:0032259">
    <property type="term" value="P:methylation"/>
    <property type="evidence" value="ECO:0007669"/>
    <property type="project" value="UniProtKB-KW"/>
</dbReference>
<dbReference type="Pfam" id="PF04072">
    <property type="entry name" value="LCM"/>
    <property type="match status" value="1"/>
</dbReference>
<protein>
    <recommendedName>
        <fullName evidence="5">Class I SAM-dependent methyltransferase</fullName>
    </recommendedName>
</protein>
<comment type="caution">
    <text evidence="3">The sequence shown here is derived from an EMBL/GenBank/DDBJ whole genome shotgun (WGS) entry which is preliminary data.</text>
</comment>
<evidence type="ECO:0000256" key="2">
    <source>
        <dbReference type="ARBA" id="ARBA00022679"/>
    </source>
</evidence>
<evidence type="ECO:0008006" key="5">
    <source>
        <dbReference type="Google" id="ProtNLM"/>
    </source>
</evidence>
<dbReference type="OrthoDB" id="9800233at2"/>
<evidence type="ECO:0000313" key="4">
    <source>
        <dbReference type="Proteomes" id="UP000003240"/>
    </source>
</evidence>
<keyword evidence="2" id="KW-0808">Transferase</keyword>
<dbReference type="Gene3D" id="3.40.50.150">
    <property type="entry name" value="Vaccinia Virus protein VP39"/>
    <property type="match status" value="1"/>
</dbReference>
<dbReference type="STRING" id="1009370.ALO_07578"/>
<name>F7NHG8_9FIRM</name>
<reference evidence="3 4" key="1">
    <citation type="journal article" date="2011" name="EMBO J.">
        <title>Structural diversity of bacterial flagellar motors.</title>
        <authorList>
            <person name="Chen S."/>
            <person name="Beeby M."/>
            <person name="Murphy G.E."/>
            <person name="Leadbetter J.R."/>
            <person name="Hendrixson D.R."/>
            <person name="Briegel A."/>
            <person name="Li Z."/>
            <person name="Shi J."/>
            <person name="Tocheva E.I."/>
            <person name="Muller A."/>
            <person name="Dobro M.J."/>
            <person name="Jensen G.J."/>
        </authorList>
    </citation>
    <scope>NUCLEOTIDE SEQUENCE [LARGE SCALE GENOMIC DNA]</scope>
    <source>
        <strain evidence="3 4">DSM 6540</strain>
    </source>
</reference>
<accession>F7NHG8</accession>
<dbReference type="AlphaFoldDB" id="F7NHG8"/>
<dbReference type="InterPro" id="IPR029063">
    <property type="entry name" value="SAM-dependent_MTases_sf"/>
</dbReference>
<dbReference type="eggNOG" id="COG3315">
    <property type="taxonomic scope" value="Bacteria"/>
</dbReference>
<dbReference type="GO" id="GO:0008168">
    <property type="term" value="F:methyltransferase activity"/>
    <property type="evidence" value="ECO:0007669"/>
    <property type="project" value="UniProtKB-KW"/>
</dbReference>
<evidence type="ECO:0000313" key="3">
    <source>
        <dbReference type="EMBL" id="EGO64515.1"/>
    </source>
</evidence>
<dbReference type="PANTHER" id="PTHR43619">
    <property type="entry name" value="S-ADENOSYL-L-METHIONINE-DEPENDENT METHYLTRANSFERASE YKTD-RELATED"/>
    <property type="match status" value="1"/>
</dbReference>
<dbReference type="Proteomes" id="UP000003240">
    <property type="component" value="Unassembled WGS sequence"/>
</dbReference>
<dbReference type="InterPro" id="IPR016874">
    <property type="entry name" value="TcmP-like"/>
</dbReference>
<dbReference type="SUPFAM" id="SSF53335">
    <property type="entry name" value="S-adenosyl-L-methionine-dependent methyltransferases"/>
    <property type="match status" value="1"/>
</dbReference>
<gene>
    <name evidence="3" type="ORF">ALO_07578</name>
</gene>
<keyword evidence="4" id="KW-1185">Reference proteome</keyword>
<keyword evidence="1" id="KW-0489">Methyltransferase</keyword>
<dbReference type="InterPro" id="IPR007213">
    <property type="entry name" value="Ppm1/Ppm2/Tcmp"/>
</dbReference>
<dbReference type="RefSeq" id="WP_004094294.1">
    <property type="nucleotide sequence ID" value="NZ_AFGF01000054.1"/>
</dbReference>